<reference evidence="1 2" key="1">
    <citation type="submission" date="2016-11" db="EMBL/GenBank/DDBJ databases">
        <authorList>
            <person name="Jaros S."/>
            <person name="Januszkiewicz K."/>
            <person name="Wedrychowicz H."/>
        </authorList>
    </citation>
    <scope>NUCLEOTIDE SEQUENCE [LARGE SCALE GENOMIC DNA]</scope>
    <source>
        <strain evidence="1 2">DSM 15929</strain>
    </source>
</reference>
<proteinExistence type="predicted"/>
<dbReference type="SUPFAM" id="SSF48452">
    <property type="entry name" value="TPR-like"/>
    <property type="match status" value="1"/>
</dbReference>
<accession>A0A1M6XBX1</accession>
<organism evidence="1 2">
    <name type="scientific">Anaerocolumna jejuensis DSM 15929</name>
    <dbReference type="NCBI Taxonomy" id="1121322"/>
    <lineage>
        <taxon>Bacteria</taxon>
        <taxon>Bacillati</taxon>
        <taxon>Bacillota</taxon>
        <taxon>Clostridia</taxon>
        <taxon>Lachnospirales</taxon>
        <taxon>Lachnospiraceae</taxon>
        <taxon>Anaerocolumna</taxon>
    </lineage>
</organism>
<evidence type="ECO:0008006" key="3">
    <source>
        <dbReference type="Google" id="ProtNLM"/>
    </source>
</evidence>
<protein>
    <recommendedName>
        <fullName evidence="3">Tetratricopeptide repeat-containing protein</fullName>
    </recommendedName>
</protein>
<evidence type="ECO:0000313" key="2">
    <source>
        <dbReference type="Proteomes" id="UP000184386"/>
    </source>
</evidence>
<dbReference type="Proteomes" id="UP000184386">
    <property type="component" value="Unassembled WGS sequence"/>
</dbReference>
<dbReference type="EMBL" id="FRAC01000022">
    <property type="protein sequence ID" value="SHL03451.1"/>
    <property type="molecule type" value="Genomic_DNA"/>
</dbReference>
<dbReference type="AlphaFoldDB" id="A0A1M6XBX1"/>
<evidence type="ECO:0000313" key="1">
    <source>
        <dbReference type="EMBL" id="SHL03451.1"/>
    </source>
</evidence>
<dbReference type="RefSeq" id="WP_073278541.1">
    <property type="nucleotide sequence ID" value="NZ_FRAC01000022.1"/>
</dbReference>
<sequence>MWNIRRYIDLLETIQECGKVAIYLDLDSSLDETKGMDIMSEIREQNEKRYQDLIKEDLLENAILCENISDENFLWWIDEALYWRKKGIEIRESLFGKKSLENTPYYDKIVKLLLEKGSYKEAIKWNKKSADIKIRNKGEDTSEILINDLYFGESMLLLKKYDEAKAFLDSAYVVLDKNVSIIDQEVLYESYLELENLYSRYNSWADRSGMKVDDRCDDCGMKAIITSKKIYGEDSVKTAEAMRWKGITTRNNQETLEWFKKSIKIYLIVKDNKKYAQQIFRDVRQKLEGQNLLNEKTVESLRWFYENSSEEFVMKAIDEFAEGDKIKMKEILNLV</sequence>
<name>A0A1M6XBX1_9FIRM</name>
<dbReference type="STRING" id="1121322.SAMN02745136_03911"/>
<dbReference type="InterPro" id="IPR011990">
    <property type="entry name" value="TPR-like_helical_dom_sf"/>
</dbReference>
<dbReference type="Gene3D" id="1.25.40.10">
    <property type="entry name" value="Tetratricopeptide repeat domain"/>
    <property type="match status" value="1"/>
</dbReference>
<keyword evidence="2" id="KW-1185">Reference proteome</keyword>
<gene>
    <name evidence="1" type="ORF">SAMN02745136_03911</name>
</gene>